<dbReference type="InterPro" id="IPR047811">
    <property type="entry name" value="CytC_ox_assmbl_put"/>
</dbReference>
<feature type="transmembrane region" description="Helical" evidence="1">
    <location>
        <begin position="12"/>
        <end position="33"/>
    </location>
</feature>
<gene>
    <name evidence="2" type="ORF">ABLV49_16485</name>
</gene>
<dbReference type="NCBIfam" id="NF038351">
    <property type="entry name" value="cyt_ox_assem_30"/>
    <property type="match status" value="1"/>
</dbReference>
<protein>
    <submittedName>
        <fullName evidence="2">Cytochrome oxidase small assembly protein</fullName>
    </submittedName>
</protein>
<accession>A0AAU7LPA7</accession>
<sequence>MKPDQKKNNLRLALILASVAAVFFFGFMAKMIFLGH</sequence>
<proteinExistence type="predicted"/>
<dbReference type="EMBL" id="CP157675">
    <property type="protein sequence ID" value="XBP69469.1"/>
    <property type="molecule type" value="Genomic_DNA"/>
</dbReference>
<dbReference type="RefSeq" id="WP_232290752.1">
    <property type="nucleotide sequence ID" value="NZ_CBCSCU010000009.1"/>
</dbReference>
<evidence type="ECO:0000256" key="1">
    <source>
        <dbReference type="SAM" id="Phobius"/>
    </source>
</evidence>
<organism evidence="2">
    <name type="scientific">Polaromonas hydrogenivorans</name>
    <dbReference type="NCBI Taxonomy" id="335476"/>
    <lineage>
        <taxon>Bacteria</taxon>
        <taxon>Pseudomonadati</taxon>
        <taxon>Pseudomonadota</taxon>
        <taxon>Betaproteobacteria</taxon>
        <taxon>Burkholderiales</taxon>
        <taxon>Comamonadaceae</taxon>
        <taxon>Polaromonas</taxon>
    </lineage>
</organism>
<reference evidence="2" key="1">
    <citation type="submission" date="2024-05" db="EMBL/GenBank/DDBJ databases">
        <authorList>
            <person name="Bunk B."/>
            <person name="Swiderski J."/>
            <person name="Sproer C."/>
            <person name="Thiel V."/>
        </authorList>
    </citation>
    <scope>NUCLEOTIDE SEQUENCE</scope>
    <source>
        <strain evidence="2">DSM 17735</strain>
    </source>
</reference>
<keyword evidence="1" id="KW-1133">Transmembrane helix</keyword>
<name>A0AAU7LPA7_9BURK</name>
<dbReference type="AlphaFoldDB" id="A0AAU7LPA7"/>
<keyword evidence="1" id="KW-0472">Membrane</keyword>
<evidence type="ECO:0000313" key="2">
    <source>
        <dbReference type="EMBL" id="XBP69469.1"/>
    </source>
</evidence>
<keyword evidence="1" id="KW-0812">Transmembrane</keyword>